<proteinExistence type="evidence at transcript level"/>
<feature type="active site" description="Charge relay system" evidence="2">
    <location>
        <position position="198"/>
    </location>
</feature>
<keyword evidence="3" id="KW-0472">Membrane</keyword>
<dbReference type="InterPro" id="IPR036928">
    <property type="entry name" value="AS_sf"/>
</dbReference>
<dbReference type="InterPro" id="IPR020556">
    <property type="entry name" value="Amidase_CS"/>
</dbReference>
<dbReference type="Gene3D" id="3.90.1300.10">
    <property type="entry name" value="Amidase signature (AS) domain"/>
    <property type="match status" value="1"/>
</dbReference>
<dbReference type="InterPro" id="IPR052739">
    <property type="entry name" value="FAAH2"/>
</dbReference>
<dbReference type="GO" id="GO:0012505">
    <property type="term" value="C:endomembrane system"/>
    <property type="evidence" value="ECO:0007669"/>
    <property type="project" value="TreeGrafter"/>
</dbReference>
<dbReference type="PROSITE" id="PS00571">
    <property type="entry name" value="AMIDASES"/>
    <property type="match status" value="1"/>
</dbReference>
<keyword evidence="3" id="KW-1133">Transmembrane helix</keyword>
<evidence type="ECO:0000256" key="2">
    <source>
        <dbReference type="PIRSR" id="PIRSR001221-1"/>
    </source>
</evidence>
<feature type="domain" description="Amidase" evidence="4">
    <location>
        <begin position="63"/>
        <end position="500"/>
    </location>
</feature>
<dbReference type="SUPFAM" id="SSF75304">
    <property type="entry name" value="Amidase signature (AS) enzymes"/>
    <property type="match status" value="1"/>
</dbReference>
<dbReference type="Pfam" id="PF01425">
    <property type="entry name" value="Amidase"/>
    <property type="match status" value="1"/>
</dbReference>
<protein>
    <submittedName>
        <fullName evidence="5">Putative amidase</fullName>
    </submittedName>
</protein>
<evidence type="ECO:0000259" key="4">
    <source>
        <dbReference type="Pfam" id="PF01425"/>
    </source>
</evidence>
<accession>U5ELF6</accession>
<name>U5ELF6_9DIPT</name>
<dbReference type="InterPro" id="IPR023631">
    <property type="entry name" value="Amidase_dom"/>
</dbReference>
<comment type="similarity">
    <text evidence="1">Belongs to the amidase family.</text>
</comment>
<evidence type="ECO:0000256" key="1">
    <source>
        <dbReference type="ARBA" id="ARBA00009199"/>
    </source>
</evidence>
<reference evidence="5" key="1">
    <citation type="journal article" date="2014" name="Insect Biochem. Mol. Biol.">
        <title>An insight into the sialome of the frog biting fly, Corethrella appendiculata.</title>
        <authorList>
            <person name="Ribeiro J.M.C."/>
            <person name="Chagas A.C."/>
            <person name="Pham V.M."/>
            <person name="Lounibos L.P."/>
            <person name="Calvo E."/>
        </authorList>
    </citation>
    <scope>NUCLEOTIDE SEQUENCE</scope>
    <source>
        <tissue evidence="5">Salivary glands</tissue>
    </source>
</reference>
<evidence type="ECO:0000256" key="3">
    <source>
        <dbReference type="SAM" id="Phobius"/>
    </source>
</evidence>
<dbReference type="PIRSF" id="PIRSF001221">
    <property type="entry name" value="Amidase_fungi"/>
    <property type="match status" value="1"/>
</dbReference>
<evidence type="ECO:0000313" key="5">
    <source>
        <dbReference type="EMBL" id="JAB58445.1"/>
    </source>
</evidence>
<feature type="active site" description="Charge relay system" evidence="2">
    <location>
        <position position="123"/>
    </location>
</feature>
<keyword evidence="3" id="KW-0812">Transmembrane</keyword>
<feature type="transmembrane region" description="Helical" evidence="3">
    <location>
        <begin position="6"/>
        <end position="29"/>
    </location>
</feature>
<dbReference type="PANTHER" id="PTHR43372:SF3">
    <property type="entry name" value="AT07710P-RELATED"/>
    <property type="match status" value="1"/>
</dbReference>
<dbReference type="PANTHER" id="PTHR43372">
    <property type="entry name" value="FATTY-ACID AMIDE HYDROLASE"/>
    <property type="match status" value="1"/>
</dbReference>
<organism evidence="5">
    <name type="scientific">Corethrella appendiculata</name>
    <dbReference type="NCBI Taxonomy" id="1370023"/>
    <lineage>
        <taxon>Eukaryota</taxon>
        <taxon>Metazoa</taxon>
        <taxon>Ecdysozoa</taxon>
        <taxon>Arthropoda</taxon>
        <taxon>Hexapoda</taxon>
        <taxon>Insecta</taxon>
        <taxon>Pterygota</taxon>
        <taxon>Neoptera</taxon>
        <taxon>Endopterygota</taxon>
        <taxon>Diptera</taxon>
        <taxon>Nematocera</taxon>
        <taxon>Culicoidea</taxon>
        <taxon>Chaoboridae</taxon>
        <taxon>Corethrella</taxon>
    </lineage>
</organism>
<dbReference type="EMBL" id="GANO01001426">
    <property type="protein sequence ID" value="JAB58445.1"/>
    <property type="molecule type" value="mRNA"/>
</dbReference>
<sequence>MHLILSVFGIFLRVVDFVLTPFLIIYCGTKRRKPFPQIRNEILLLSAVDLAERIRNKELRSEDVVRAYIDRIKEVNPLINAVVEERFSDAIQDARNADNLVNSMPTIALLKTYPLLGVPFTVKESCSLKGSLYTGGSLPRVGMRAAKDGDAVANLRGAGCIPLLVSNTPEFCMSWESYNHVTGRTLNPYDNRRTAGGSSGGEGALISSAGSIFGVGSDLAGSIRVPALFNGIFGHKPTGGVIPLNGHFPNCPDENFQQYLTIGPMCRYAKDLSTLMHVMSGSNASKLKLDEIVYTKDIKIFYAEDIGFSLSSVPVDDEIKISILQAVKYFRKHGLPVDRVDFPHIQESLQIALSLMFAVEDIPDLLIDQDDPKKRHNVLVELAKCPIGKSKFSLGGLFFQFLEANRHVLANDIEKYKKMGEDLRKNIMETLGSNGVFFFPSYPVPATRHYETFLEISGVQYSMIFNVLGFPSTHVPMGFDRNGLPIGFQIVATPYQDRLCFCLARELEAAFGGWKAPN</sequence>
<feature type="active site" description="Acyl-ester intermediate" evidence="2">
    <location>
        <position position="222"/>
    </location>
</feature>
<dbReference type="AlphaFoldDB" id="U5ELF6"/>